<feature type="compositionally biased region" description="Basic and acidic residues" evidence="1">
    <location>
        <begin position="78"/>
        <end position="94"/>
    </location>
</feature>
<comment type="caution">
    <text evidence="2">The sequence shown here is derived from an EMBL/GenBank/DDBJ whole genome shotgun (WGS) entry which is preliminary data.</text>
</comment>
<reference evidence="3" key="1">
    <citation type="journal article" date="2020" name="Appl. Environ. Microbiol.">
        <title>Diazotrophic Anaeromyxobacter Isolates from Soils.</title>
        <authorList>
            <person name="Masuda Y."/>
            <person name="Yamanaka H."/>
            <person name="Xu Z.X."/>
            <person name="Shiratori Y."/>
            <person name="Aono T."/>
            <person name="Amachi S."/>
            <person name="Senoo K."/>
            <person name="Itoh H."/>
        </authorList>
    </citation>
    <scope>NUCLEOTIDE SEQUENCE [LARGE SCALE GENOMIC DNA]</scope>
    <source>
        <strain evidence="3">R267</strain>
    </source>
</reference>
<keyword evidence="3" id="KW-1185">Reference proteome</keyword>
<dbReference type="Proteomes" id="UP000503640">
    <property type="component" value="Unassembled WGS sequence"/>
</dbReference>
<evidence type="ECO:0000256" key="1">
    <source>
        <dbReference type="SAM" id="MobiDB-lite"/>
    </source>
</evidence>
<dbReference type="EMBL" id="BJTG01000010">
    <property type="protein sequence ID" value="GEJ59088.1"/>
    <property type="molecule type" value="Genomic_DNA"/>
</dbReference>
<sequence>MIAVLALLAFGAHWAFRPRSAGAPAPVPAIAPAAPQERLSPPRKSPPVARGPLVAMLRAPGSTSAQRPGGSPGAAGAEPDRCPRTARHRPEPVHVDGAGTAPAAGDSTTPEAVERYLAQRSLQRQPKYRLAAASTALWLFRELRAQLAADLRTEDLDRRRGMAGPSRRAELLEELQHVDEAAAAVRTEIADSGRAPLGCEDPLVQKAALCAGYRQLGAIPAGSPAEAIDRFCSSDELRALAGLVRLGDRVPHWEVAPRALVRLAYELDRAYLVARSAEACLASRHLAYVEEKLSEAPLPQRAAADAFLYAIRDSRAELAQSGLEPLRCDAPEVQGVIRCVVNARVLGPLDPRCHAPELKVLLARVRRG</sequence>
<accession>A0A7I9VS97</accession>
<evidence type="ECO:0000313" key="3">
    <source>
        <dbReference type="Proteomes" id="UP000503640"/>
    </source>
</evidence>
<gene>
    <name evidence="2" type="ORF">AMYX_38290</name>
</gene>
<organism evidence="2 3">
    <name type="scientific">Anaeromyxobacter diazotrophicus</name>
    <dbReference type="NCBI Taxonomy" id="2590199"/>
    <lineage>
        <taxon>Bacteria</taxon>
        <taxon>Pseudomonadati</taxon>
        <taxon>Myxococcota</taxon>
        <taxon>Myxococcia</taxon>
        <taxon>Myxococcales</taxon>
        <taxon>Cystobacterineae</taxon>
        <taxon>Anaeromyxobacteraceae</taxon>
        <taxon>Anaeromyxobacter</taxon>
    </lineage>
</organism>
<evidence type="ECO:0000313" key="2">
    <source>
        <dbReference type="EMBL" id="GEJ59088.1"/>
    </source>
</evidence>
<proteinExistence type="predicted"/>
<protein>
    <submittedName>
        <fullName evidence="2">Uncharacterized protein</fullName>
    </submittedName>
</protein>
<feature type="compositionally biased region" description="Low complexity" evidence="1">
    <location>
        <begin position="22"/>
        <end position="35"/>
    </location>
</feature>
<dbReference type="AlphaFoldDB" id="A0A7I9VS97"/>
<name>A0A7I9VS97_9BACT</name>
<feature type="region of interest" description="Disordered" evidence="1">
    <location>
        <begin position="22"/>
        <end position="109"/>
    </location>
</feature>